<evidence type="ECO:0000313" key="2">
    <source>
        <dbReference type="EMBL" id="ODQ81964.1"/>
    </source>
</evidence>
<keyword evidence="3" id="KW-1185">Reference proteome</keyword>
<evidence type="ECO:0000313" key="3">
    <source>
        <dbReference type="Proteomes" id="UP000094336"/>
    </source>
</evidence>
<dbReference type="GeneID" id="30150316"/>
<organism evidence="2 3">
    <name type="scientific">Babjeviella inositovora NRRL Y-12698</name>
    <dbReference type="NCBI Taxonomy" id="984486"/>
    <lineage>
        <taxon>Eukaryota</taxon>
        <taxon>Fungi</taxon>
        <taxon>Dikarya</taxon>
        <taxon>Ascomycota</taxon>
        <taxon>Saccharomycotina</taxon>
        <taxon>Pichiomycetes</taxon>
        <taxon>Serinales incertae sedis</taxon>
        <taxon>Babjeviella</taxon>
    </lineage>
</organism>
<dbReference type="Pfam" id="PF10441">
    <property type="entry name" value="Urb2"/>
    <property type="match status" value="1"/>
</dbReference>
<dbReference type="AlphaFoldDB" id="A0A1E3QWT3"/>
<protein>
    <recommendedName>
        <fullName evidence="1">Nucleolar 27S pre-rRNA processing Urb2/Npa2 C-terminal domain-containing protein</fullName>
    </recommendedName>
</protein>
<dbReference type="InterPro" id="IPR052609">
    <property type="entry name" value="Ribosome_Biogenesis_Reg"/>
</dbReference>
<accession>A0A1E3QWT3</accession>
<sequence length="1181" mass="131716">MSLNTAEGITRYLRSKDTSVTDITKAAYALVNGEIDVNLPNRTSFVLELLCDRLNDSKTHKFRVDPEVWRLLKVTWNASKAEAARSRCLRSIKVSDILVSTYTAVEAQGLSPKQVLEVLDASLDTAKTILDDFYQQTSENMGLSILSHYLTLLTLTKDVPLVKIDTWTEIVSTIFHSAVLGTASKLNKKTTTAFTRTCVPKMLSFMSAASLPAASLRMFDTMFTRTLYHRDLGVPNLKFNVEVLLKGDTTLTDASLGYLFQTTIKLLFKSDFGLCEEIFKVVTAAVPDLTETLLSLLSQSNRTLSPEFLSSIMATEFAAASKNWVLISHLLDLDVDLALTYGNQIFAFLATALPAEYSMSQICESLLVAFIKAREFTTFFSLWSTSIQQYPESVWTQDPFMDLVSARIKELTSAQLERLVSHLLEFIQTEGNFNSRIIPLTVIVQGLFDCTDKNVLLVRGLLMKPIATQQVVQIGPAHFWKFQYNLLCLYADYEVKELERLVVVAQQVEPKNEFVFYALFRIREMHAYDISEVAAQFLVYFETRKTDLTLALRFMDRWMVLVNCLFSKEDIRRLVKALVSAPSDQFLCQLFQNNTLYEQRVLANAVIDEVTSLLKGGENTAQLLPLLMWIPVQCMSKFHKTSLLNILTALAHDAVVQAPALCAMQHLLVQPAILSDIESTIDVTYQLLGAAPADSVIEIFSMIWRHKVNQISEKHNHVFVEATFKSLRTFFKKSAKGIAPELRVALAVITSSAKLAEQESAFHAQLVALRTSFTGCVNTAITERASSDSTDNISWLLNALYVVDDDRSGAHTAATRVLVKSIGAEFHARGDVRIRVSLFQLASKIADRTYSQTVYLLALYTALREADVPYTPALTDAYAQHLAALSPAAFSQSLEFLLASYETPSAATATSMQCHVELLVVFWKHFGKDSVSQDFFSRSLSATCGLLQAQSTSLFTNSALCLLLTSVKAILVDSTWLLTQYSIEVMLMLVTVVASRIGTRTAQASEVDVYVLCTQVVSNILLFHRYRLSNRNHLLISTFVVLMDGLALRSKKKATAASNVVPASTKAAGAYARLLSNLCEPQTNAVASHQDKTSLTSTNSLIKRLLRKHVPVLLINFVHISLKYLFDNAMKQELIPGIYNVFDVLSASELSLVSSSLDVSGKAFYKTLFDDYKKFGKWKDE</sequence>
<name>A0A1E3QWT3_9ASCO</name>
<dbReference type="Proteomes" id="UP000094336">
    <property type="component" value="Unassembled WGS sequence"/>
</dbReference>
<dbReference type="InterPro" id="IPR018849">
    <property type="entry name" value="Urb2/Npa2_C"/>
</dbReference>
<dbReference type="RefSeq" id="XP_018987292.1">
    <property type="nucleotide sequence ID" value="XM_019132463.1"/>
</dbReference>
<reference evidence="3" key="1">
    <citation type="submission" date="2016-05" db="EMBL/GenBank/DDBJ databases">
        <title>Comparative genomics of biotechnologically important yeasts.</title>
        <authorList>
            <consortium name="DOE Joint Genome Institute"/>
            <person name="Riley R."/>
            <person name="Haridas S."/>
            <person name="Wolfe K.H."/>
            <person name="Lopes M.R."/>
            <person name="Hittinger C.T."/>
            <person name="Goker M."/>
            <person name="Salamov A."/>
            <person name="Wisecaver J."/>
            <person name="Long T.M."/>
            <person name="Aerts A.L."/>
            <person name="Barry K."/>
            <person name="Choi C."/>
            <person name="Clum A."/>
            <person name="Coughlan A.Y."/>
            <person name="Deshpande S."/>
            <person name="Douglass A.P."/>
            <person name="Hanson S.J."/>
            <person name="Klenk H.-P."/>
            <person name="Labutti K."/>
            <person name="Lapidus A."/>
            <person name="Lindquist E."/>
            <person name="Lipzen A."/>
            <person name="Meier-Kolthoff J.P."/>
            <person name="Ohm R.A."/>
            <person name="Otillar R.P."/>
            <person name="Pangilinan J."/>
            <person name="Peng Y."/>
            <person name="Rokas A."/>
            <person name="Rosa C.A."/>
            <person name="Scheuner C."/>
            <person name="Sibirny A.A."/>
            <person name="Slot J.C."/>
            <person name="Stielow J.B."/>
            <person name="Sun H."/>
            <person name="Kurtzman C.P."/>
            <person name="Blackwell M."/>
            <person name="Grigoriev I.V."/>
            <person name="Jeffries T.W."/>
        </authorList>
    </citation>
    <scope>NUCLEOTIDE SEQUENCE [LARGE SCALE GENOMIC DNA]</scope>
    <source>
        <strain evidence="3">NRRL Y-12698</strain>
    </source>
</reference>
<dbReference type="STRING" id="984486.A0A1E3QWT3"/>
<dbReference type="GO" id="GO:0042254">
    <property type="term" value="P:ribosome biogenesis"/>
    <property type="evidence" value="ECO:0007669"/>
    <property type="project" value="TreeGrafter"/>
</dbReference>
<gene>
    <name evidence="2" type="ORF">BABINDRAFT_6587</name>
</gene>
<proteinExistence type="predicted"/>
<dbReference type="EMBL" id="KV454427">
    <property type="protein sequence ID" value="ODQ81964.1"/>
    <property type="molecule type" value="Genomic_DNA"/>
</dbReference>
<evidence type="ECO:0000259" key="1">
    <source>
        <dbReference type="Pfam" id="PF10441"/>
    </source>
</evidence>
<dbReference type="PANTHER" id="PTHR15682">
    <property type="entry name" value="UNHEALTHY RIBOSOME BIOGENESIS PROTEIN 2 HOMOLOG"/>
    <property type="match status" value="1"/>
</dbReference>
<feature type="domain" description="Nucleolar 27S pre-rRNA processing Urb2/Npa2 C-terminal" evidence="1">
    <location>
        <begin position="963"/>
        <end position="1180"/>
    </location>
</feature>
<dbReference type="PANTHER" id="PTHR15682:SF2">
    <property type="entry name" value="UNHEALTHY RIBOSOME BIOGENESIS PROTEIN 2 HOMOLOG"/>
    <property type="match status" value="1"/>
</dbReference>
<dbReference type="OrthoDB" id="160374at2759"/>
<dbReference type="GO" id="GO:0005730">
    <property type="term" value="C:nucleolus"/>
    <property type="evidence" value="ECO:0007669"/>
    <property type="project" value="TreeGrafter"/>
</dbReference>